<evidence type="ECO:0000256" key="1">
    <source>
        <dbReference type="ARBA" id="ARBA00004141"/>
    </source>
</evidence>
<dbReference type="InterPro" id="IPR036259">
    <property type="entry name" value="MFS_trans_sf"/>
</dbReference>
<dbReference type="AlphaFoldDB" id="G9NN43"/>
<reference evidence="9 10" key="1">
    <citation type="journal article" date="2011" name="Genome Biol.">
        <title>Comparative genome sequence analysis underscores mycoparasitism as the ancestral life style of Trichoderma.</title>
        <authorList>
            <person name="Kubicek C.P."/>
            <person name="Herrera-Estrella A."/>
            <person name="Seidl-Seiboth V."/>
            <person name="Martinez D.A."/>
            <person name="Druzhinina I.S."/>
            <person name="Thon M."/>
            <person name="Zeilinger S."/>
            <person name="Casas-Flores S."/>
            <person name="Horwitz B.A."/>
            <person name="Mukherjee P.K."/>
            <person name="Mukherjee M."/>
            <person name="Kredics L."/>
            <person name="Alcaraz L.D."/>
            <person name="Aerts A."/>
            <person name="Antal Z."/>
            <person name="Atanasova L."/>
            <person name="Cervantes-Badillo M.G."/>
            <person name="Challacombe J."/>
            <person name="Chertkov O."/>
            <person name="McCluskey K."/>
            <person name="Coulpier F."/>
            <person name="Deshpande N."/>
            <person name="von Doehren H."/>
            <person name="Ebbole D.J."/>
            <person name="Esquivel-Naranjo E.U."/>
            <person name="Fekete E."/>
            <person name="Flipphi M."/>
            <person name="Glaser F."/>
            <person name="Gomez-Rodriguez E.Y."/>
            <person name="Gruber S."/>
            <person name="Han C."/>
            <person name="Henrissat B."/>
            <person name="Hermosa R."/>
            <person name="Hernandez-Onate M."/>
            <person name="Karaffa L."/>
            <person name="Kosti I."/>
            <person name="Le Crom S."/>
            <person name="Lindquist E."/>
            <person name="Lucas S."/>
            <person name="Luebeck M."/>
            <person name="Luebeck P.S."/>
            <person name="Margeot A."/>
            <person name="Metz B."/>
            <person name="Misra M."/>
            <person name="Nevalainen H."/>
            <person name="Omann M."/>
            <person name="Packer N."/>
            <person name="Perrone G."/>
            <person name="Uresti-Rivera E.E."/>
            <person name="Salamov A."/>
            <person name="Schmoll M."/>
            <person name="Seiboth B."/>
            <person name="Shapiro H."/>
            <person name="Sukno S."/>
            <person name="Tamayo-Ramos J.A."/>
            <person name="Tisch D."/>
            <person name="Wiest A."/>
            <person name="Wilkinson H.H."/>
            <person name="Zhang M."/>
            <person name="Coutinho P.M."/>
            <person name="Kenerley C.M."/>
            <person name="Monte E."/>
            <person name="Baker S.E."/>
            <person name="Grigoriev I.V."/>
        </authorList>
    </citation>
    <scope>NUCLEOTIDE SEQUENCE [LARGE SCALE GENOMIC DNA]</scope>
    <source>
        <strain evidence="10">ATCC 20476 / IMI 206040</strain>
    </source>
</reference>
<feature type="transmembrane region" description="Helical" evidence="7">
    <location>
        <begin position="189"/>
        <end position="211"/>
    </location>
</feature>
<gene>
    <name evidence="9" type="ORF">TRIATDRAFT_290740</name>
</gene>
<dbReference type="PROSITE" id="PS50850">
    <property type="entry name" value="MFS"/>
    <property type="match status" value="1"/>
</dbReference>
<dbReference type="FunFam" id="1.20.1250.20:FF:000011">
    <property type="entry name" value="MFS multidrug transporter, putative"/>
    <property type="match status" value="1"/>
</dbReference>
<dbReference type="HOGENOM" id="CLU_008455_1_3_1"/>
<organism evidence="9 10">
    <name type="scientific">Hypocrea atroviridis (strain ATCC 20476 / IMI 206040)</name>
    <name type="common">Trichoderma atroviride</name>
    <dbReference type="NCBI Taxonomy" id="452589"/>
    <lineage>
        <taxon>Eukaryota</taxon>
        <taxon>Fungi</taxon>
        <taxon>Dikarya</taxon>
        <taxon>Ascomycota</taxon>
        <taxon>Pezizomycotina</taxon>
        <taxon>Sordariomycetes</taxon>
        <taxon>Hypocreomycetidae</taxon>
        <taxon>Hypocreales</taxon>
        <taxon>Hypocreaceae</taxon>
        <taxon>Trichoderma</taxon>
    </lineage>
</organism>
<evidence type="ECO:0000256" key="5">
    <source>
        <dbReference type="ARBA" id="ARBA00023180"/>
    </source>
</evidence>
<dbReference type="KEGG" id="tatv:25780073"/>
<keyword evidence="10" id="KW-1185">Reference proteome</keyword>
<dbReference type="EMBL" id="ABDG02000019">
    <property type="protein sequence ID" value="EHK48318.1"/>
    <property type="molecule type" value="Genomic_DNA"/>
</dbReference>
<feature type="transmembrane region" description="Helical" evidence="7">
    <location>
        <begin position="135"/>
        <end position="152"/>
    </location>
</feature>
<feature type="transmembrane region" description="Helical" evidence="7">
    <location>
        <begin position="328"/>
        <end position="347"/>
    </location>
</feature>
<feature type="compositionally biased region" description="Basic and acidic residues" evidence="6">
    <location>
        <begin position="1"/>
        <end position="12"/>
    </location>
</feature>
<feature type="transmembrane region" description="Helical" evidence="7">
    <location>
        <begin position="250"/>
        <end position="272"/>
    </location>
</feature>
<dbReference type="eggNOG" id="KOG0255">
    <property type="taxonomic scope" value="Eukaryota"/>
</dbReference>
<feature type="compositionally biased region" description="Polar residues" evidence="6">
    <location>
        <begin position="14"/>
        <end position="26"/>
    </location>
</feature>
<protein>
    <recommendedName>
        <fullName evidence="8">Major facilitator superfamily (MFS) profile domain-containing protein</fullName>
    </recommendedName>
</protein>
<feature type="transmembrane region" description="Helical" evidence="7">
    <location>
        <begin position="223"/>
        <end position="244"/>
    </location>
</feature>
<dbReference type="SUPFAM" id="SSF103473">
    <property type="entry name" value="MFS general substrate transporter"/>
    <property type="match status" value="1"/>
</dbReference>
<dbReference type="CDD" id="cd17323">
    <property type="entry name" value="MFS_Tpo1_MDR_like"/>
    <property type="match status" value="1"/>
</dbReference>
<dbReference type="Pfam" id="PF07690">
    <property type="entry name" value="MFS_1"/>
    <property type="match status" value="1"/>
</dbReference>
<dbReference type="OMA" id="YIYGIMY"/>
<feature type="transmembrane region" description="Helical" evidence="7">
    <location>
        <begin position="413"/>
        <end position="432"/>
    </location>
</feature>
<evidence type="ECO:0000256" key="7">
    <source>
        <dbReference type="SAM" id="Phobius"/>
    </source>
</evidence>
<evidence type="ECO:0000259" key="8">
    <source>
        <dbReference type="PROSITE" id="PS50850"/>
    </source>
</evidence>
<dbReference type="GeneID" id="25780073"/>
<feature type="transmembrane region" description="Helical" evidence="7">
    <location>
        <begin position="367"/>
        <end position="386"/>
    </location>
</feature>
<sequence length="539" mass="58704">MPSNVDHEKHEYSATLSDSDNSSTIEASERSAPGVSISRTVSEVRDGIANQRDLERGDDAIEKTPTVRIDDPNVVKWTGPDDPENPKNWLLKRKWAAVFCVSCFTLISPVASSMVAPGLPQISKDLHITEEIESALVLSIFVAAYALGPLMWGPLSELYGRTIILQVSNLWFLLFNLGCGLARTEAQMFVFRFLAGIGGSAPLAIGGGVLGDLFDAEQRGKAMSVYSLMPLLGPALGPIAGGWVTDRTTWRWVFYSTTIACGVIQTAGVFFLQETYAPVLLQRKKAALIKETGNTSLVTEYDRPDRTVLQTLTTALTRPFRLLATQPIVQVMSLYMMFLYGVTYLILSTYASLWASKYHESPGIAGLNYISLGLGFFLGAQICAPLQDRIYAALKRRYVPDGGPGRPEFRVPMLIPGAIFLPIGILIYSWTAEAHTHWIGPNIGAVVFGASIIIGFQCIQGYMVDSYTRYAASAVSAVTVLRSLAGFGFPLFAPAMYNKLGYGVGGTVLAAVAVGIGWPSPIFLWYYGPKLRAMSKFAQ</sequence>
<dbReference type="InterPro" id="IPR020846">
    <property type="entry name" value="MFS_dom"/>
</dbReference>
<dbReference type="GO" id="GO:0022857">
    <property type="term" value="F:transmembrane transporter activity"/>
    <property type="evidence" value="ECO:0007669"/>
    <property type="project" value="InterPro"/>
</dbReference>
<dbReference type="InterPro" id="IPR011701">
    <property type="entry name" value="MFS"/>
</dbReference>
<name>G9NN43_HYPAI</name>
<feature type="transmembrane region" description="Helical" evidence="7">
    <location>
        <begin position="504"/>
        <end position="527"/>
    </location>
</feature>
<dbReference type="GO" id="GO:0016020">
    <property type="term" value="C:membrane"/>
    <property type="evidence" value="ECO:0007669"/>
    <property type="project" value="UniProtKB-SubCell"/>
</dbReference>
<evidence type="ECO:0000313" key="10">
    <source>
        <dbReference type="Proteomes" id="UP000005426"/>
    </source>
</evidence>
<feature type="domain" description="Major facilitator superfamily (MFS) profile" evidence="8">
    <location>
        <begin position="97"/>
        <end position="532"/>
    </location>
</feature>
<comment type="caution">
    <text evidence="9">The sequence shown here is derived from an EMBL/GenBank/DDBJ whole genome shotgun (WGS) entry which is preliminary data.</text>
</comment>
<keyword evidence="5" id="KW-0325">Glycoprotein</keyword>
<feature type="transmembrane region" description="Helical" evidence="7">
    <location>
        <begin position="471"/>
        <end position="492"/>
    </location>
</feature>
<dbReference type="PANTHER" id="PTHR23502:SF60">
    <property type="entry name" value="MAJOR FACILITATOR SUPERFAMILY (MFS) PROFILE DOMAIN-CONTAINING PROTEIN-RELATED"/>
    <property type="match status" value="1"/>
</dbReference>
<feature type="transmembrane region" description="Helical" evidence="7">
    <location>
        <begin position="164"/>
        <end position="183"/>
    </location>
</feature>
<keyword evidence="3 7" id="KW-1133">Transmembrane helix</keyword>
<dbReference type="OrthoDB" id="6770063at2759"/>
<dbReference type="Gene3D" id="1.20.1250.20">
    <property type="entry name" value="MFS general substrate transporter like domains"/>
    <property type="match status" value="1"/>
</dbReference>
<evidence type="ECO:0000256" key="4">
    <source>
        <dbReference type="ARBA" id="ARBA00023136"/>
    </source>
</evidence>
<keyword evidence="2 7" id="KW-0812">Transmembrane</keyword>
<evidence type="ECO:0000313" key="9">
    <source>
        <dbReference type="EMBL" id="EHK48318.1"/>
    </source>
</evidence>
<proteinExistence type="predicted"/>
<keyword evidence="4 7" id="KW-0472">Membrane</keyword>
<evidence type="ECO:0000256" key="2">
    <source>
        <dbReference type="ARBA" id="ARBA00022692"/>
    </source>
</evidence>
<dbReference type="STRING" id="452589.G9NN43"/>
<comment type="subcellular location">
    <subcellularLocation>
        <location evidence="1">Membrane</location>
        <topology evidence="1">Multi-pass membrane protein</topology>
    </subcellularLocation>
</comment>
<evidence type="ECO:0000256" key="6">
    <source>
        <dbReference type="SAM" id="MobiDB-lite"/>
    </source>
</evidence>
<feature type="region of interest" description="Disordered" evidence="6">
    <location>
        <begin position="1"/>
        <end position="42"/>
    </location>
</feature>
<feature type="transmembrane region" description="Helical" evidence="7">
    <location>
        <begin position="438"/>
        <end position="459"/>
    </location>
</feature>
<evidence type="ECO:0000256" key="3">
    <source>
        <dbReference type="ARBA" id="ARBA00022989"/>
    </source>
</evidence>
<accession>G9NN43</accession>
<dbReference type="Proteomes" id="UP000005426">
    <property type="component" value="Unassembled WGS sequence"/>
</dbReference>
<dbReference type="PANTHER" id="PTHR23502">
    <property type="entry name" value="MAJOR FACILITATOR SUPERFAMILY"/>
    <property type="match status" value="1"/>
</dbReference>